<dbReference type="InterPro" id="IPR029063">
    <property type="entry name" value="SAM-dependent_MTases_sf"/>
</dbReference>
<evidence type="ECO:0000256" key="3">
    <source>
        <dbReference type="ARBA" id="ARBA00021330"/>
    </source>
</evidence>
<evidence type="ECO:0000256" key="11">
    <source>
        <dbReference type="ARBA" id="ARBA00035025"/>
    </source>
</evidence>
<keyword evidence="6" id="KW-0949">S-adenosyl-L-methionine</keyword>
<evidence type="ECO:0000313" key="14">
    <source>
        <dbReference type="EMBL" id="KAJ6240975.1"/>
    </source>
</evidence>
<keyword evidence="9" id="KW-0694">RNA-binding</keyword>
<dbReference type="InterPro" id="IPR026610">
    <property type="entry name" value="Hen1"/>
</dbReference>
<evidence type="ECO:0000256" key="5">
    <source>
        <dbReference type="ARBA" id="ARBA00022679"/>
    </source>
</evidence>
<protein>
    <recommendedName>
        <fullName evidence="3">Small RNA 2'-O-methyltransferase</fullName>
        <ecNumber evidence="11">2.1.1.386</ecNumber>
    </recommendedName>
</protein>
<evidence type="ECO:0000256" key="4">
    <source>
        <dbReference type="ARBA" id="ARBA00022603"/>
    </source>
</evidence>
<evidence type="ECO:0000313" key="15">
    <source>
        <dbReference type="Proteomes" id="UP001150062"/>
    </source>
</evidence>
<feature type="compositionally biased region" description="Basic residues" evidence="13">
    <location>
        <begin position="300"/>
        <end position="319"/>
    </location>
</feature>
<evidence type="ECO:0000256" key="7">
    <source>
        <dbReference type="ARBA" id="ARBA00022723"/>
    </source>
</evidence>
<comment type="cofactor">
    <cofactor evidence="1">
        <name>Mg(2+)</name>
        <dbReference type="ChEBI" id="CHEBI:18420"/>
    </cofactor>
</comment>
<dbReference type="EMBL" id="JAOAOG010000197">
    <property type="protein sequence ID" value="KAJ6240975.1"/>
    <property type="molecule type" value="Genomic_DNA"/>
</dbReference>
<dbReference type="SUPFAM" id="SSF53335">
    <property type="entry name" value="S-adenosyl-L-methionine-dependent methyltransferases"/>
    <property type="match status" value="1"/>
</dbReference>
<evidence type="ECO:0000256" key="9">
    <source>
        <dbReference type="ARBA" id="ARBA00022884"/>
    </source>
</evidence>
<sequence>MEFYELLLPTFPLPILKNIEIPIGYTFVDPEFFGDSESESDQNDEKEKEKEINKKLFEKEKENEKETEIELKKEKEKEKQNENEKETENVKKGLELKTDFGEEIIGIFNPSMKIQRYEFVKLLINYLKVNHIVDLGCGNGFQLKKFFSDLETSIELIDALDLVKNNLTQLGDSLQSIQPFGYFKIYSVASIEEAPKSRKARLHLGSLLELDEGFIKRTRGADLVTLIEVIEHIPMKELECLSWNLFYHLSPKAVLVTTPDHDYNQDIEDYVRFMDPKNELVQYKNFSLETISELTNLKPKTNHKGKSKSKSKGKGKGKGKGKDKNKNKNKKNKKLDHHKSKNETFSKKKKSTFRHPDHKWEWNNTEFTNWCKEMGEKFGYDYQIGGIGKIVKTKNYPIRNSNKKFNWCSQACLFVSNQEKRDFIHKKLNQNKSLILGDVNGEIRLVDTIEKKPIVKIDHRTFEEQIIDEVWYYYRHFTYNSGYFDNLRSDHEDDDYDDYDGYDDYDDYSEDNEDIDNYSQNIEDENNNDVKNEHIEIEQPQQIKKPKLGIQSQQQQQINEGHVKHKEFTFTKIGDYSIRVLQNDEVEIIEGQPYILLKDERCLLTISTFLFLGKLNDLLNGSINLFHEIIFNTDFFSLMVYQDEEYITLKKN</sequence>
<evidence type="ECO:0000256" key="12">
    <source>
        <dbReference type="ARBA" id="ARBA00048418"/>
    </source>
</evidence>
<dbReference type="PANTHER" id="PTHR21404">
    <property type="entry name" value="HEN1"/>
    <property type="match status" value="1"/>
</dbReference>
<keyword evidence="4" id="KW-0489">Methyltransferase</keyword>
<dbReference type="Gene3D" id="3.40.50.150">
    <property type="entry name" value="Vaccinia Virus protein VP39"/>
    <property type="match status" value="1"/>
</dbReference>
<feature type="region of interest" description="Disordered" evidence="13">
    <location>
        <begin position="34"/>
        <end position="89"/>
    </location>
</feature>
<reference evidence="14" key="1">
    <citation type="submission" date="2022-08" db="EMBL/GenBank/DDBJ databases">
        <title>Novel sulfate-reducing endosymbionts in the free-living metamonad Anaeramoeba.</title>
        <authorList>
            <person name="Jerlstrom-Hultqvist J."/>
            <person name="Cepicka I."/>
            <person name="Gallot-Lavallee L."/>
            <person name="Salas-Leiva D."/>
            <person name="Curtis B.A."/>
            <person name="Zahonova K."/>
            <person name="Pipaliya S."/>
            <person name="Dacks J."/>
            <person name="Roger A.J."/>
        </authorList>
    </citation>
    <scope>NUCLEOTIDE SEQUENCE</scope>
    <source>
        <strain evidence="14">Schooner1</strain>
    </source>
</reference>
<feature type="region of interest" description="Disordered" evidence="13">
    <location>
        <begin position="297"/>
        <end position="353"/>
    </location>
</feature>
<evidence type="ECO:0000256" key="10">
    <source>
        <dbReference type="ARBA" id="ARBA00023158"/>
    </source>
</evidence>
<dbReference type="PANTHER" id="PTHR21404:SF3">
    <property type="entry name" value="SMALL RNA 2'-O-METHYLTRANSFERASE"/>
    <property type="match status" value="1"/>
</dbReference>
<feature type="compositionally biased region" description="Basic and acidic residues" evidence="13">
    <location>
        <begin position="43"/>
        <end position="89"/>
    </location>
</feature>
<dbReference type="Proteomes" id="UP001150062">
    <property type="component" value="Unassembled WGS sequence"/>
</dbReference>
<keyword evidence="15" id="KW-1185">Reference proteome</keyword>
<evidence type="ECO:0000256" key="13">
    <source>
        <dbReference type="SAM" id="MobiDB-lite"/>
    </source>
</evidence>
<evidence type="ECO:0000256" key="8">
    <source>
        <dbReference type="ARBA" id="ARBA00022842"/>
    </source>
</evidence>
<keyword evidence="7" id="KW-0479">Metal-binding</keyword>
<comment type="catalytic activity">
    <reaction evidence="12">
        <text>small RNA 3'-end nucleotide + S-adenosyl-L-methionine = small RNA 3'-end 2'-O-methylnucleotide + S-adenosyl-L-homocysteine + H(+)</text>
        <dbReference type="Rhea" id="RHEA:37887"/>
        <dbReference type="Rhea" id="RHEA-COMP:10415"/>
        <dbReference type="Rhea" id="RHEA-COMP:10416"/>
        <dbReference type="ChEBI" id="CHEBI:15378"/>
        <dbReference type="ChEBI" id="CHEBI:57856"/>
        <dbReference type="ChEBI" id="CHEBI:59789"/>
        <dbReference type="ChEBI" id="CHEBI:74896"/>
        <dbReference type="ChEBI" id="CHEBI:74898"/>
        <dbReference type="EC" id="2.1.1.386"/>
    </reaction>
</comment>
<proteinExistence type="inferred from homology"/>
<name>A0ABQ8Y8M7_9EUKA</name>
<dbReference type="EC" id="2.1.1.386" evidence="11"/>
<keyword evidence="10" id="KW-0943">RNA-mediated gene silencing</keyword>
<accession>A0ABQ8Y8M7</accession>
<evidence type="ECO:0000256" key="1">
    <source>
        <dbReference type="ARBA" id="ARBA00001946"/>
    </source>
</evidence>
<organism evidence="14 15">
    <name type="scientific">Anaeramoeba flamelloides</name>
    <dbReference type="NCBI Taxonomy" id="1746091"/>
    <lineage>
        <taxon>Eukaryota</taxon>
        <taxon>Metamonada</taxon>
        <taxon>Anaeramoebidae</taxon>
        <taxon>Anaeramoeba</taxon>
    </lineage>
</organism>
<comment type="similarity">
    <text evidence="2">Belongs to the methyltransferase superfamily. HEN1 family.</text>
</comment>
<evidence type="ECO:0000256" key="2">
    <source>
        <dbReference type="ARBA" id="ARBA00009026"/>
    </source>
</evidence>
<keyword evidence="5" id="KW-0808">Transferase</keyword>
<comment type="caution">
    <text evidence="14">The sequence shown here is derived from an EMBL/GenBank/DDBJ whole genome shotgun (WGS) entry which is preliminary data.</text>
</comment>
<feature type="compositionally biased region" description="Basic residues" evidence="13">
    <location>
        <begin position="327"/>
        <end position="340"/>
    </location>
</feature>
<gene>
    <name evidence="14" type="ORF">M0813_23624</name>
</gene>
<evidence type="ECO:0000256" key="6">
    <source>
        <dbReference type="ARBA" id="ARBA00022691"/>
    </source>
</evidence>
<keyword evidence="8" id="KW-0460">Magnesium</keyword>